<sequence>MKNKFYSLFIFFVLTALAGCNEQESTDVTEQGDPQIIEFTPTSGKFGQEITVKGEFLRDIQKATIGGVEATIRYKLSQQEIVIVVPANAGNGKIVLSTKEKKTESEQSFTIVYPVPQVKNVPAGAHVGDQIEIQGENLDIVSKVCFGDKEASISYQSEREIVATIPFVITDTAPISLYYLDSTGEQFTQPEGPAFEIIKDIPTIDAMAERVTEGSLITLNGTFLNLIESIHFGDEVKVTNFVEKTANSIVFRVPELPESATVDVLAKYYEGTGSLTLRNDCYVFIPRVFSYPNLKMGAHRNEDFGNMINGTTGQVSTTCILKDVDSRALIDFAAVHNSNNDFALNGPQNIKANLRNYWCNGTPLPPLKSSSTEAEVNENFGEFTSTVTKLLVLQESKGYGELIRNIKEGNIEEISPTDEITKALFNIDMDAEGSNSVRSRQKAEAEDKEASNIYKAGSVVVFKNLKKNKFGIMIIRSVNVDFDAVKATNDANATITFDLYYQRY</sequence>
<dbReference type="Gene3D" id="2.60.40.10">
    <property type="entry name" value="Immunoglobulins"/>
    <property type="match status" value="3"/>
</dbReference>
<gene>
    <name evidence="3" type="ORF">SAMN05192582_101447</name>
</gene>
<dbReference type="Pfam" id="PF01833">
    <property type="entry name" value="TIG"/>
    <property type="match status" value="1"/>
</dbReference>
<evidence type="ECO:0000313" key="3">
    <source>
        <dbReference type="EMBL" id="SDH82429.1"/>
    </source>
</evidence>
<dbReference type="InterPro" id="IPR013783">
    <property type="entry name" value="Ig-like_fold"/>
</dbReference>
<dbReference type="Proteomes" id="UP000181870">
    <property type="component" value="Unassembled WGS sequence"/>
</dbReference>
<feature type="signal peptide" evidence="1">
    <location>
        <begin position="1"/>
        <end position="18"/>
    </location>
</feature>
<name>A0A1G8FK60_BACOV</name>
<dbReference type="EMBL" id="FNDO01000014">
    <property type="protein sequence ID" value="SDH82429.1"/>
    <property type="molecule type" value="Genomic_DNA"/>
</dbReference>
<reference evidence="3 4" key="1">
    <citation type="submission" date="2016-10" db="EMBL/GenBank/DDBJ databases">
        <authorList>
            <person name="de Groot N.N."/>
        </authorList>
    </citation>
    <scope>NUCLEOTIDE SEQUENCE [LARGE SCALE GENOMIC DNA]</scope>
    <source>
        <strain evidence="3 4">NLAE-zl-C57</strain>
    </source>
</reference>
<evidence type="ECO:0000256" key="1">
    <source>
        <dbReference type="SAM" id="SignalP"/>
    </source>
</evidence>
<dbReference type="RefSeq" id="WP_074637166.1">
    <property type="nucleotide sequence ID" value="NZ_FNDO01000014.1"/>
</dbReference>
<dbReference type="InterPro" id="IPR002909">
    <property type="entry name" value="IPT_dom"/>
</dbReference>
<evidence type="ECO:0000259" key="2">
    <source>
        <dbReference type="Pfam" id="PF01833"/>
    </source>
</evidence>
<feature type="chain" id="PRO_5010241601" evidence="1">
    <location>
        <begin position="19"/>
        <end position="504"/>
    </location>
</feature>
<dbReference type="PROSITE" id="PS51257">
    <property type="entry name" value="PROKAR_LIPOPROTEIN"/>
    <property type="match status" value="1"/>
</dbReference>
<evidence type="ECO:0000313" key="4">
    <source>
        <dbReference type="Proteomes" id="UP000181870"/>
    </source>
</evidence>
<proteinExistence type="predicted"/>
<protein>
    <submittedName>
        <fullName evidence="3">IPT/TIG domain-containing protein</fullName>
    </submittedName>
</protein>
<dbReference type="InterPro" id="IPR014756">
    <property type="entry name" value="Ig_E-set"/>
</dbReference>
<dbReference type="SUPFAM" id="SSF81296">
    <property type="entry name" value="E set domains"/>
    <property type="match status" value="2"/>
</dbReference>
<organism evidence="3 4">
    <name type="scientific">Bacteroides ovatus</name>
    <dbReference type="NCBI Taxonomy" id="28116"/>
    <lineage>
        <taxon>Bacteria</taxon>
        <taxon>Pseudomonadati</taxon>
        <taxon>Bacteroidota</taxon>
        <taxon>Bacteroidia</taxon>
        <taxon>Bacteroidales</taxon>
        <taxon>Bacteroidaceae</taxon>
        <taxon>Bacteroides</taxon>
    </lineage>
</organism>
<feature type="domain" description="IPT/TIG" evidence="2">
    <location>
        <begin position="34"/>
        <end position="110"/>
    </location>
</feature>
<keyword evidence="1" id="KW-0732">Signal</keyword>
<accession>A0A1G8FK60</accession>
<dbReference type="AlphaFoldDB" id="A0A1G8FK60"/>